<dbReference type="GO" id="GO:0003700">
    <property type="term" value="F:DNA-binding transcription factor activity"/>
    <property type="evidence" value="ECO:0007669"/>
    <property type="project" value="InterPro"/>
</dbReference>
<dbReference type="AlphaFoldDB" id="A0A4R3MBP7"/>
<evidence type="ECO:0000313" key="7">
    <source>
        <dbReference type="Proteomes" id="UP000295525"/>
    </source>
</evidence>
<dbReference type="OrthoDB" id="9785974at2"/>
<name>A0A4R3MBP7_9BURK</name>
<dbReference type="InterPro" id="IPR050950">
    <property type="entry name" value="HTH-type_LysR_regulators"/>
</dbReference>
<gene>
    <name evidence="6" type="ORF">EDC26_101302</name>
</gene>
<dbReference type="PANTHER" id="PTHR30419:SF2">
    <property type="entry name" value="LYSR FAMILY TRANSCRIPTIONAL REGULATOR"/>
    <property type="match status" value="1"/>
</dbReference>
<dbReference type="Pfam" id="PF03466">
    <property type="entry name" value="LysR_substrate"/>
    <property type="match status" value="1"/>
</dbReference>
<evidence type="ECO:0000256" key="1">
    <source>
        <dbReference type="ARBA" id="ARBA00009437"/>
    </source>
</evidence>
<accession>A0A4R3MBP7</accession>
<evidence type="ECO:0000259" key="5">
    <source>
        <dbReference type="PROSITE" id="PS50931"/>
    </source>
</evidence>
<dbReference type="RefSeq" id="WP_132579476.1">
    <property type="nucleotide sequence ID" value="NZ_SMAJ01000001.1"/>
</dbReference>
<feature type="domain" description="HTH lysR-type" evidence="5">
    <location>
        <begin position="3"/>
        <end position="60"/>
    </location>
</feature>
<dbReference type="Gene3D" id="1.10.10.10">
    <property type="entry name" value="Winged helix-like DNA-binding domain superfamily/Winged helix DNA-binding domain"/>
    <property type="match status" value="1"/>
</dbReference>
<dbReference type="FunFam" id="1.10.10.10:FF:000001">
    <property type="entry name" value="LysR family transcriptional regulator"/>
    <property type="match status" value="1"/>
</dbReference>
<keyword evidence="4" id="KW-0804">Transcription</keyword>
<dbReference type="GO" id="GO:0005829">
    <property type="term" value="C:cytosol"/>
    <property type="evidence" value="ECO:0007669"/>
    <property type="project" value="TreeGrafter"/>
</dbReference>
<dbReference type="InterPro" id="IPR005119">
    <property type="entry name" value="LysR_subst-bd"/>
</dbReference>
<keyword evidence="3" id="KW-0238">DNA-binding</keyword>
<evidence type="ECO:0000256" key="3">
    <source>
        <dbReference type="ARBA" id="ARBA00023125"/>
    </source>
</evidence>
<dbReference type="InterPro" id="IPR036390">
    <property type="entry name" value="WH_DNA-bd_sf"/>
</dbReference>
<dbReference type="InterPro" id="IPR036388">
    <property type="entry name" value="WH-like_DNA-bd_sf"/>
</dbReference>
<dbReference type="GO" id="GO:0003677">
    <property type="term" value="F:DNA binding"/>
    <property type="evidence" value="ECO:0007669"/>
    <property type="project" value="UniProtKB-KW"/>
</dbReference>
<sequence>MHFDIETLKLFALVVECGSISAASEPGNMVASAISRRLAELEESAGVPLLRRLSRGVEPTPAGRSLYEHVKTVMAQLHKIECDISEYREGVQGKVRICVNMTALCYYLPATLKPFMSQYPAVQIELTEQLSDDIPGAVASGVADLGVCAPTKTVVGVSEAFFRNDPLVLITPLNHPLAKRKRVRFEDTLNENHVMMQQGASTNTLSVRAASAANQHIHATVQVTSFEAMRNMVSEGLGVAVIPEIALRGADASRYSCVRLVDHWCNREFKILWNNNVSQSTAVMRLLRHLRGGA</sequence>
<reference evidence="6 7" key="1">
    <citation type="submission" date="2019-03" db="EMBL/GenBank/DDBJ databases">
        <title>Genomic Encyclopedia of Type Strains, Phase IV (KMG-IV): sequencing the most valuable type-strain genomes for metagenomic binning, comparative biology and taxonomic classification.</title>
        <authorList>
            <person name="Goeker M."/>
        </authorList>
    </citation>
    <scope>NUCLEOTIDE SEQUENCE [LARGE SCALE GENOMIC DNA]</scope>
    <source>
        <strain evidence="6 7">DSM 24591</strain>
    </source>
</reference>
<dbReference type="Gene3D" id="3.40.190.290">
    <property type="match status" value="1"/>
</dbReference>
<evidence type="ECO:0000313" key="6">
    <source>
        <dbReference type="EMBL" id="TCT11074.1"/>
    </source>
</evidence>
<dbReference type="SUPFAM" id="SSF53850">
    <property type="entry name" value="Periplasmic binding protein-like II"/>
    <property type="match status" value="1"/>
</dbReference>
<dbReference type="Pfam" id="PF00126">
    <property type="entry name" value="HTH_1"/>
    <property type="match status" value="1"/>
</dbReference>
<evidence type="ECO:0000256" key="4">
    <source>
        <dbReference type="ARBA" id="ARBA00023163"/>
    </source>
</evidence>
<evidence type="ECO:0000256" key="2">
    <source>
        <dbReference type="ARBA" id="ARBA00023015"/>
    </source>
</evidence>
<keyword evidence="7" id="KW-1185">Reference proteome</keyword>
<dbReference type="SUPFAM" id="SSF46785">
    <property type="entry name" value="Winged helix' DNA-binding domain"/>
    <property type="match status" value="1"/>
</dbReference>
<keyword evidence="2" id="KW-0805">Transcription regulation</keyword>
<proteinExistence type="inferred from homology"/>
<organism evidence="6 7">
    <name type="scientific">Paralcaligenes ureilyticus</name>
    <dbReference type="NCBI Taxonomy" id="627131"/>
    <lineage>
        <taxon>Bacteria</taxon>
        <taxon>Pseudomonadati</taxon>
        <taxon>Pseudomonadota</taxon>
        <taxon>Betaproteobacteria</taxon>
        <taxon>Burkholderiales</taxon>
        <taxon>Alcaligenaceae</taxon>
        <taxon>Paralcaligenes</taxon>
    </lineage>
</organism>
<dbReference type="PANTHER" id="PTHR30419">
    <property type="entry name" value="HTH-TYPE TRANSCRIPTIONAL REGULATOR YBHD"/>
    <property type="match status" value="1"/>
</dbReference>
<protein>
    <submittedName>
        <fullName evidence="6">LysR family transcriptional regulator</fullName>
    </submittedName>
</protein>
<dbReference type="InterPro" id="IPR000847">
    <property type="entry name" value="LysR_HTH_N"/>
</dbReference>
<dbReference type="PROSITE" id="PS50931">
    <property type="entry name" value="HTH_LYSR"/>
    <property type="match status" value="1"/>
</dbReference>
<comment type="caution">
    <text evidence="6">The sequence shown here is derived from an EMBL/GenBank/DDBJ whole genome shotgun (WGS) entry which is preliminary data.</text>
</comment>
<dbReference type="Proteomes" id="UP000295525">
    <property type="component" value="Unassembled WGS sequence"/>
</dbReference>
<comment type="similarity">
    <text evidence="1">Belongs to the LysR transcriptional regulatory family.</text>
</comment>
<dbReference type="EMBL" id="SMAJ01000001">
    <property type="protein sequence ID" value="TCT11074.1"/>
    <property type="molecule type" value="Genomic_DNA"/>
</dbReference>